<dbReference type="PANTHER" id="PTHR43737:SF1">
    <property type="entry name" value="DUF1501 DOMAIN-CONTAINING PROTEIN"/>
    <property type="match status" value="1"/>
</dbReference>
<reference evidence="1" key="1">
    <citation type="submission" date="2018-05" db="EMBL/GenBank/DDBJ databases">
        <authorList>
            <person name="Lanie J.A."/>
            <person name="Ng W.-L."/>
            <person name="Kazmierczak K.M."/>
            <person name="Andrzejewski T.M."/>
            <person name="Davidsen T.M."/>
            <person name="Wayne K.J."/>
            <person name="Tettelin H."/>
            <person name="Glass J.I."/>
            <person name="Rusch D."/>
            <person name="Podicherti R."/>
            <person name="Tsui H.-C.T."/>
            <person name="Winkler M.E."/>
        </authorList>
    </citation>
    <scope>NUCLEOTIDE SEQUENCE</scope>
</reference>
<dbReference type="InterPro" id="IPR010869">
    <property type="entry name" value="DUF1501"/>
</dbReference>
<protein>
    <recommendedName>
        <fullName evidence="2">DUF1501 domain-containing protein</fullName>
    </recommendedName>
</protein>
<dbReference type="EMBL" id="UINC01100304">
    <property type="protein sequence ID" value="SVC60257.1"/>
    <property type="molecule type" value="Genomic_DNA"/>
</dbReference>
<feature type="non-terminal residue" evidence="1">
    <location>
        <position position="1"/>
    </location>
</feature>
<dbReference type="InterPro" id="IPR017850">
    <property type="entry name" value="Alkaline_phosphatase_core_sf"/>
</dbReference>
<dbReference type="SUPFAM" id="SSF53649">
    <property type="entry name" value="Alkaline phosphatase-like"/>
    <property type="match status" value="1"/>
</dbReference>
<name>A0A382NJ01_9ZZZZ</name>
<accession>A0A382NJ01</accession>
<evidence type="ECO:0008006" key="2">
    <source>
        <dbReference type="Google" id="ProtNLM"/>
    </source>
</evidence>
<organism evidence="1">
    <name type="scientific">marine metagenome</name>
    <dbReference type="NCBI Taxonomy" id="408172"/>
    <lineage>
        <taxon>unclassified sequences</taxon>
        <taxon>metagenomes</taxon>
        <taxon>ecological metagenomes</taxon>
    </lineage>
</organism>
<evidence type="ECO:0000313" key="1">
    <source>
        <dbReference type="EMBL" id="SVC60257.1"/>
    </source>
</evidence>
<gene>
    <name evidence="1" type="ORF">METZ01_LOCUS313111</name>
</gene>
<proteinExistence type="predicted"/>
<sequence>LGAQHAPFVIKADPSSSSFKVRDVVLPKGISEARAENRRGLREELDNLLRITDKVAKDPAVDFDQFNAQGVDLVTSKEAQAAFDITKEDDKVRDKYGRNSLGQRLLLARRLAEVGVSFVTVYYGGWDHHVDIFKKIKGDFNTRWDVGLSALINDLDDRAMLDNTLVVCLGEFGRTPKVNTRGGRDHWPGAMSVLFAGAGVPRGQVVGATDDKGYYAAENVYSPEDFAASLYLKLGVDPEQVLHTDSGKPVQLVDGGQRIKELFA</sequence>
<dbReference type="Pfam" id="PF07394">
    <property type="entry name" value="DUF1501"/>
    <property type="match status" value="1"/>
</dbReference>
<dbReference type="AlphaFoldDB" id="A0A382NJ01"/>
<dbReference type="PANTHER" id="PTHR43737">
    <property type="entry name" value="BLL7424 PROTEIN"/>
    <property type="match status" value="1"/>
</dbReference>